<proteinExistence type="predicted"/>
<dbReference type="Gene3D" id="1.10.8.200">
    <property type="entry name" value="Replisome organizer (g39p helicase loader/inhibitor protein)"/>
    <property type="match status" value="1"/>
</dbReference>
<dbReference type="Proteomes" id="UP000831532">
    <property type="component" value="Chromosome"/>
</dbReference>
<protein>
    <recommendedName>
        <fullName evidence="3">Replicative helicase inhibitor G39P N-terminal domain-containing protein</fullName>
    </recommendedName>
</protein>
<organism evidence="1 2">
    <name type="scientific">Massilia violaceinigra</name>
    <dbReference type="NCBI Taxonomy" id="2045208"/>
    <lineage>
        <taxon>Bacteria</taxon>
        <taxon>Pseudomonadati</taxon>
        <taxon>Pseudomonadota</taxon>
        <taxon>Betaproteobacteria</taxon>
        <taxon>Burkholderiales</taxon>
        <taxon>Oxalobacteraceae</taxon>
        <taxon>Telluria group</taxon>
        <taxon>Massilia</taxon>
    </lineage>
</organism>
<dbReference type="EMBL" id="CP063361">
    <property type="protein sequence ID" value="UOD28762.1"/>
    <property type="molecule type" value="Genomic_DNA"/>
</dbReference>
<gene>
    <name evidence="1" type="ORF">INH39_25475</name>
</gene>
<keyword evidence="2" id="KW-1185">Reference proteome</keyword>
<dbReference type="RefSeq" id="WP_243489909.1">
    <property type="nucleotide sequence ID" value="NZ_CP063361.1"/>
</dbReference>
<evidence type="ECO:0008006" key="3">
    <source>
        <dbReference type="Google" id="ProtNLM"/>
    </source>
</evidence>
<reference evidence="1 2" key="1">
    <citation type="submission" date="2020-10" db="EMBL/GenBank/DDBJ databases">
        <title>Genome analysis of Massilia species.</title>
        <authorList>
            <person name="Jung D.-H."/>
        </authorList>
    </citation>
    <scope>NUCLEOTIDE SEQUENCE [LARGE SCALE GENOMIC DNA]</scope>
    <source>
        <strain evidence="2">sipir</strain>
    </source>
</reference>
<evidence type="ECO:0000313" key="1">
    <source>
        <dbReference type="EMBL" id="UOD28762.1"/>
    </source>
</evidence>
<evidence type="ECO:0000313" key="2">
    <source>
        <dbReference type="Proteomes" id="UP000831532"/>
    </source>
</evidence>
<name>A0ABY4A2Z6_9BURK</name>
<sequence length="214" mass="23361">MKTEIAKAIALLTAEYDLPAFSPDRIAMWMEALCHFPRGSVTKSAENYMRTNKFKPQLADIVQGCVAQMPNAWLSADEAWALMPKSEMDSCMLTNESAQAMAAASPLLEAGDRIAARMAFRAAYERLVENAEIEGRQPAFFPSFGDDVPGRARMLGAAVRAGQYQLEAAINTVPEFAHEIVQLAGVPKHPLLAAPSQQGRERLGALLLTMRGHT</sequence>
<accession>A0ABY4A2Z6</accession>